<feature type="domain" description="GFO/IDH/MocA-like oxidoreductase" evidence="4">
    <location>
        <begin position="143"/>
        <end position="294"/>
    </location>
</feature>
<dbReference type="Gene3D" id="3.30.360.10">
    <property type="entry name" value="Dihydrodipicolinate Reductase, domain 2"/>
    <property type="match status" value="1"/>
</dbReference>
<protein>
    <submittedName>
        <fullName evidence="5">Gfo/Idh/MocA family oxidoreductase</fullName>
    </submittedName>
</protein>
<evidence type="ECO:0000313" key="5">
    <source>
        <dbReference type="EMBL" id="KAA9394296.1"/>
    </source>
</evidence>
<dbReference type="Proteomes" id="UP000325957">
    <property type="component" value="Unassembled WGS sequence"/>
</dbReference>
<dbReference type="Pfam" id="PF22725">
    <property type="entry name" value="GFO_IDH_MocA_C3"/>
    <property type="match status" value="1"/>
</dbReference>
<keyword evidence="1" id="KW-0560">Oxidoreductase</keyword>
<gene>
    <name evidence="5" type="ORF">FCK90_07390</name>
</gene>
<dbReference type="EMBL" id="SZWF01000007">
    <property type="protein sequence ID" value="KAA9394296.1"/>
    <property type="molecule type" value="Genomic_DNA"/>
</dbReference>
<evidence type="ECO:0000256" key="1">
    <source>
        <dbReference type="ARBA" id="ARBA00023002"/>
    </source>
</evidence>
<evidence type="ECO:0000259" key="4">
    <source>
        <dbReference type="Pfam" id="PF22725"/>
    </source>
</evidence>
<dbReference type="InterPro" id="IPR050463">
    <property type="entry name" value="Gfo/Idh/MocA_oxidrdct_glycsds"/>
</dbReference>
<dbReference type="InterPro" id="IPR000683">
    <property type="entry name" value="Gfo/Idh/MocA-like_OxRdtase_N"/>
</dbReference>
<feature type="domain" description="Gfo/Idh/MocA-like oxidoreductase N-terminal" evidence="3">
    <location>
        <begin position="8"/>
        <end position="134"/>
    </location>
</feature>
<keyword evidence="2" id="KW-0520">NAD</keyword>
<dbReference type="GO" id="GO:0016491">
    <property type="term" value="F:oxidoreductase activity"/>
    <property type="evidence" value="ECO:0007669"/>
    <property type="project" value="UniProtKB-KW"/>
</dbReference>
<sequence>MSVPREIGIGLISVGWMGQLHSRAYANLPIVYPELGIKPRLVQAADTAADRVDYAINALGYESGTDDYREVLANPEIDVVSICAPNFLHAEIAEAAARAGKAFWIEKPAGRSAAETQGIADAAAEAGVATAVGFNYRSAPAIEYARQLVAEGTLGRITNVRGAFFADYSSEPNGALSWRFIRKLAGTGVLGDLMGHLVDLAHYVVGPIDKITAATSTVYTERPELPMGTGTHFAVVENGKMLPVENEDYASMLVSFGDDAQGAGAVGTLEASRVAVGPRAQYGLEVYGTEGSLRWNFERLNELELALGRSGPHVGYTTVLANSHFGDFARFQPGAGTPMGYDDLKVIEAKKFLTAFLGRESVHADIRDALAAQRVVSAAEASATDRSWQDIAPVAGTSAARKTEEGGRD</sequence>
<accession>A0A5J5KZT3</accession>
<dbReference type="SUPFAM" id="SSF51735">
    <property type="entry name" value="NAD(P)-binding Rossmann-fold domains"/>
    <property type="match status" value="1"/>
</dbReference>
<evidence type="ECO:0000313" key="6">
    <source>
        <dbReference type="Proteomes" id="UP000325957"/>
    </source>
</evidence>
<dbReference type="PANTHER" id="PTHR43818:SF11">
    <property type="entry name" value="BCDNA.GH03377"/>
    <property type="match status" value="1"/>
</dbReference>
<keyword evidence="6" id="KW-1185">Reference proteome</keyword>
<proteinExistence type="predicted"/>
<reference evidence="5 6" key="1">
    <citation type="submission" date="2019-05" db="EMBL/GenBank/DDBJ databases">
        <title>Kocuria coralli sp. nov., a novel actinobacterium isolated from coral reef seawater.</title>
        <authorList>
            <person name="Li J."/>
        </authorList>
    </citation>
    <scope>NUCLEOTIDE SEQUENCE [LARGE SCALE GENOMIC DNA]</scope>
    <source>
        <strain evidence="5 6">SCSIO 13007</strain>
    </source>
</reference>
<dbReference type="AlphaFoldDB" id="A0A5J5KZT3"/>
<organism evidence="5 6">
    <name type="scientific">Kocuria coralli</name>
    <dbReference type="NCBI Taxonomy" id="1461025"/>
    <lineage>
        <taxon>Bacteria</taxon>
        <taxon>Bacillati</taxon>
        <taxon>Actinomycetota</taxon>
        <taxon>Actinomycetes</taxon>
        <taxon>Micrococcales</taxon>
        <taxon>Micrococcaceae</taxon>
        <taxon>Kocuria</taxon>
    </lineage>
</organism>
<name>A0A5J5KZT3_9MICC</name>
<comment type="caution">
    <text evidence="5">The sequence shown here is derived from an EMBL/GenBank/DDBJ whole genome shotgun (WGS) entry which is preliminary data.</text>
</comment>
<evidence type="ECO:0000256" key="2">
    <source>
        <dbReference type="ARBA" id="ARBA00023027"/>
    </source>
</evidence>
<dbReference type="SUPFAM" id="SSF55347">
    <property type="entry name" value="Glyceraldehyde-3-phosphate dehydrogenase-like, C-terminal domain"/>
    <property type="match status" value="1"/>
</dbReference>
<evidence type="ECO:0000259" key="3">
    <source>
        <dbReference type="Pfam" id="PF01408"/>
    </source>
</evidence>
<dbReference type="RefSeq" id="WP_158033667.1">
    <property type="nucleotide sequence ID" value="NZ_ML708616.1"/>
</dbReference>
<dbReference type="Gene3D" id="3.40.50.720">
    <property type="entry name" value="NAD(P)-binding Rossmann-like Domain"/>
    <property type="match status" value="1"/>
</dbReference>
<dbReference type="Pfam" id="PF01408">
    <property type="entry name" value="GFO_IDH_MocA"/>
    <property type="match status" value="1"/>
</dbReference>
<dbReference type="InterPro" id="IPR055170">
    <property type="entry name" value="GFO_IDH_MocA-like_dom"/>
</dbReference>
<dbReference type="OrthoDB" id="9792085at2"/>
<dbReference type="PANTHER" id="PTHR43818">
    <property type="entry name" value="BCDNA.GH03377"/>
    <property type="match status" value="1"/>
</dbReference>
<dbReference type="GO" id="GO:0000166">
    <property type="term" value="F:nucleotide binding"/>
    <property type="evidence" value="ECO:0007669"/>
    <property type="project" value="InterPro"/>
</dbReference>
<dbReference type="InterPro" id="IPR036291">
    <property type="entry name" value="NAD(P)-bd_dom_sf"/>
</dbReference>